<feature type="compositionally biased region" description="Basic and acidic residues" evidence="1">
    <location>
        <begin position="110"/>
        <end position="134"/>
    </location>
</feature>
<feature type="region of interest" description="Disordered" evidence="1">
    <location>
        <begin position="110"/>
        <end position="152"/>
    </location>
</feature>
<proteinExistence type="predicted"/>
<dbReference type="PANTHER" id="PTHR40135">
    <property type="entry name" value="MITOCHONDRIAL PHOSPHATE CARRIER PROTEIN"/>
    <property type="match status" value="1"/>
</dbReference>
<gene>
    <name evidence="2" type="ORF">A0H81_10217</name>
</gene>
<evidence type="ECO:0000313" key="2">
    <source>
        <dbReference type="EMBL" id="OBZ69912.1"/>
    </source>
</evidence>
<dbReference type="PANTHER" id="PTHR40135:SF1">
    <property type="entry name" value="MITOCHONDRIAL PHOSPHATE CARRIER PROTEIN"/>
    <property type="match status" value="1"/>
</dbReference>
<protein>
    <submittedName>
        <fullName evidence="2">Uncharacterized protein</fullName>
    </submittedName>
</protein>
<dbReference type="EMBL" id="LUGG01000015">
    <property type="protein sequence ID" value="OBZ69912.1"/>
    <property type="molecule type" value="Genomic_DNA"/>
</dbReference>
<accession>A0A1C7LZ23</accession>
<keyword evidence="3" id="KW-1185">Reference proteome</keyword>
<comment type="caution">
    <text evidence="2">The sequence shown here is derived from an EMBL/GenBank/DDBJ whole genome shotgun (WGS) entry which is preliminary data.</text>
</comment>
<name>A0A1C7LZ23_GRIFR</name>
<dbReference type="STRING" id="5627.A0A1C7LZ23"/>
<evidence type="ECO:0000313" key="3">
    <source>
        <dbReference type="Proteomes" id="UP000092993"/>
    </source>
</evidence>
<dbReference type="AlphaFoldDB" id="A0A1C7LZ23"/>
<evidence type="ECO:0000256" key="1">
    <source>
        <dbReference type="SAM" id="MobiDB-lite"/>
    </source>
</evidence>
<dbReference type="OrthoDB" id="9992270at2759"/>
<sequence>MDHLESVPICICTVLLQGGDRTNNHLCSCTPHPPRRTTTMHPLIRHYLPYVNLAIASAALAFQTTMLYPWHEELDASFRKLKEEQARQLRDYHEMKVRRLEVLERWVARQEAEGRAERGRREEVSSEDFVRTDGRGGGAPTALDRTTSGAPP</sequence>
<organism evidence="2 3">
    <name type="scientific">Grifola frondosa</name>
    <name type="common">Maitake</name>
    <name type="synonym">Polyporus frondosus</name>
    <dbReference type="NCBI Taxonomy" id="5627"/>
    <lineage>
        <taxon>Eukaryota</taxon>
        <taxon>Fungi</taxon>
        <taxon>Dikarya</taxon>
        <taxon>Basidiomycota</taxon>
        <taxon>Agaricomycotina</taxon>
        <taxon>Agaricomycetes</taxon>
        <taxon>Polyporales</taxon>
        <taxon>Grifolaceae</taxon>
        <taxon>Grifola</taxon>
    </lineage>
</organism>
<reference evidence="2 3" key="1">
    <citation type="submission" date="2016-03" db="EMBL/GenBank/DDBJ databases">
        <title>Whole genome sequencing of Grifola frondosa 9006-11.</title>
        <authorList>
            <person name="Min B."/>
            <person name="Park H."/>
            <person name="Kim J.-G."/>
            <person name="Cho H."/>
            <person name="Oh Y.-L."/>
            <person name="Kong W.-S."/>
            <person name="Choi I.-G."/>
        </authorList>
    </citation>
    <scope>NUCLEOTIDE SEQUENCE [LARGE SCALE GENOMIC DNA]</scope>
    <source>
        <strain evidence="2 3">9006-11</strain>
    </source>
</reference>
<dbReference type="Proteomes" id="UP000092993">
    <property type="component" value="Unassembled WGS sequence"/>
</dbReference>